<protein>
    <recommendedName>
        <fullName evidence="2">Putative gluconeogenesis factor</fullName>
    </recommendedName>
</protein>
<dbReference type="EMBL" id="WBXO01000007">
    <property type="protein sequence ID" value="KAB2952177.1"/>
    <property type="molecule type" value="Genomic_DNA"/>
</dbReference>
<dbReference type="Gene3D" id="3.40.50.10680">
    <property type="entry name" value="CofD-like domains"/>
    <property type="match status" value="1"/>
</dbReference>
<evidence type="ECO:0000256" key="2">
    <source>
        <dbReference type="HAMAP-Rule" id="MF_00973"/>
    </source>
</evidence>
<organism evidence="4 5">
    <name type="scientific">Heliorestis acidaminivorans</name>
    <dbReference type="NCBI Taxonomy" id="553427"/>
    <lineage>
        <taxon>Bacteria</taxon>
        <taxon>Bacillati</taxon>
        <taxon>Bacillota</taxon>
        <taxon>Clostridia</taxon>
        <taxon>Eubacteriales</taxon>
        <taxon>Heliobacteriaceae</taxon>
        <taxon>Heliorestis</taxon>
    </lineage>
</organism>
<evidence type="ECO:0000313" key="4">
    <source>
        <dbReference type="EMBL" id="KAB2952177.1"/>
    </source>
</evidence>
<dbReference type="PANTHER" id="PTHR30135">
    <property type="entry name" value="UNCHARACTERIZED PROTEIN YVCK-RELATED"/>
    <property type="match status" value="1"/>
</dbReference>
<dbReference type="NCBIfam" id="TIGR01826">
    <property type="entry name" value="CofD_related"/>
    <property type="match status" value="1"/>
</dbReference>
<evidence type="ECO:0000256" key="3">
    <source>
        <dbReference type="SAM" id="Phobius"/>
    </source>
</evidence>
<dbReference type="PANTHER" id="PTHR30135:SF3">
    <property type="entry name" value="GLUCONEOGENESIS FACTOR-RELATED"/>
    <property type="match status" value="1"/>
</dbReference>
<dbReference type="GO" id="GO:0043743">
    <property type="term" value="F:LPPG:FO 2-phospho-L-lactate transferase activity"/>
    <property type="evidence" value="ECO:0007669"/>
    <property type="project" value="InterPro"/>
</dbReference>
<evidence type="ECO:0000313" key="5">
    <source>
        <dbReference type="Proteomes" id="UP000468766"/>
    </source>
</evidence>
<dbReference type="SUPFAM" id="SSF142338">
    <property type="entry name" value="CofD-like"/>
    <property type="match status" value="1"/>
</dbReference>
<evidence type="ECO:0000256" key="1">
    <source>
        <dbReference type="ARBA" id="ARBA00022490"/>
    </source>
</evidence>
<keyword evidence="5" id="KW-1185">Reference proteome</keyword>
<keyword evidence="3" id="KW-0472">Membrane</keyword>
<dbReference type="InterPro" id="IPR038136">
    <property type="entry name" value="CofD-like_dom_sf"/>
</dbReference>
<dbReference type="GO" id="GO:0008360">
    <property type="term" value="P:regulation of cell shape"/>
    <property type="evidence" value="ECO:0007669"/>
    <property type="project" value="UniProtKB-UniRule"/>
</dbReference>
<dbReference type="HAMAP" id="MF_00973">
    <property type="entry name" value="Gluconeogen_factor"/>
    <property type="match status" value="1"/>
</dbReference>
<comment type="caution">
    <text evidence="4">The sequence shown here is derived from an EMBL/GenBank/DDBJ whole genome shotgun (WGS) entry which is preliminary data.</text>
</comment>
<gene>
    <name evidence="4" type="ORF">F9B85_09760</name>
</gene>
<dbReference type="GO" id="GO:0005737">
    <property type="term" value="C:cytoplasm"/>
    <property type="evidence" value="ECO:0007669"/>
    <property type="project" value="UniProtKB-SubCell"/>
</dbReference>
<keyword evidence="3" id="KW-0812">Transmembrane</keyword>
<comment type="function">
    <text evidence="2">Required for morphogenesis under gluconeogenic growth conditions.</text>
</comment>
<keyword evidence="1 2" id="KW-0963">Cytoplasm</keyword>
<comment type="subcellular location">
    <subcellularLocation>
        <location evidence="2">Cytoplasm</location>
    </subcellularLocation>
</comment>
<reference evidence="4 5" key="1">
    <citation type="submission" date="2019-10" db="EMBL/GenBank/DDBJ databases">
        <title>Whole-genome sequence of the extremophile Heliorestis acidaminivorans DSM 24790.</title>
        <authorList>
            <person name="Kyndt J.A."/>
            <person name="Meyer T.E."/>
        </authorList>
    </citation>
    <scope>NUCLEOTIDE SEQUENCE [LARGE SCALE GENOMIC DNA]</scope>
    <source>
        <strain evidence="4 5">DSM 24790</strain>
    </source>
</reference>
<feature type="transmembrane region" description="Helical" evidence="3">
    <location>
        <begin position="54"/>
        <end position="75"/>
    </location>
</feature>
<comment type="similarity">
    <text evidence="2">Belongs to the gluconeogenesis factor family.</text>
</comment>
<sequence>MWLYPGLKIKRWMALSFLGIFLAGASASLLLEGQFFGYLESLILQLTKQLEPAALTLVGIILFACGLLLHILGFIRMVRSIYQVVAPEKERKLVEVLYRRRSLERGAKIVVIGGGTGLSVLLRGLKEYTSNITAIVTVSDDGGSSGRLRDDLGIVAPGDIRNCLVALADTESEMDQVLNYRFAQGELSGHNLGNLLLAGAAQSAGSFEKAVALISKVLAVRGQVLPSTLSNVTLCALLRNGQYIRGETAITAVDGAIRSVFLDPEDCQPLPQTVTAIQEADAIIIGPGSLYTSLLPNLLVQGIAESLAVTKAPKIYVCNVMTQPGETDGYKASQHLQAINSHCRRNIIDYMIVNTEKIPQQLLRKYEKQGQKPVAVDYKNLEKQGCQVIRAKLINQEDLVRHNPLRLSETIIDLVMEEKEQQKGVNLIDLLLFKRKRSRSLADQNLFNRFKG</sequence>
<dbReference type="AlphaFoldDB" id="A0A6I0EQ89"/>
<dbReference type="CDD" id="cd07187">
    <property type="entry name" value="YvcK_like"/>
    <property type="match status" value="1"/>
</dbReference>
<keyword evidence="3" id="KW-1133">Transmembrane helix</keyword>
<dbReference type="InterPro" id="IPR010119">
    <property type="entry name" value="Gluconeogen_factor"/>
</dbReference>
<dbReference type="Pfam" id="PF01933">
    <property type="entry name" value="CofD"/>
    <property type="match status" value="1"/>
</dbReference>
<dbReference type="OrthoDB" id="9783842at2"/>
<accession>A0A6I0EQ89</accession>
<proteinExistence type="inferred from homology"/>
<name>A0A6I0EQ89_9FIRM</name>
<dbReference type="InterPro" id="IPR002882">
    <property type="entry name" value="CofD"/>
</dbReference>
<dbReference type="Proteomes" id="UP000468766">
    <property type="component" value="Unassembled WGS sequence"/>
</dbReference>